<reference evidence="3" key="1">
    <citation type="submission" date="2018-02" db="EMBL/GenBank/DDBJ databases">
        <authorList>
            <person name="Clavel T."/>
            <person name="Strowig T."/>
        </authorList>
    </citation>
    <scope>NUCLEOTIDE SEQUENCE [LARGE SCALE GENOMIC DNA]</scope>
    <source>
        <strain evidence="3">DSM 103720</strain>
    </source>
</reference>
<dbReference type="AlphaFoldDB" id="A0A2V1IMU5"/>
<dbReference type="SUPFAM" id="SSF52833">
    <property type="entry name" value="Thioredoxin-like"/>
    <property type="match status" value="1"/>
</dbReference>
<feature type="chain" id="PRO_5015992938" evidence="1">
    <location>
        <begin position="23"/>
        <end position="290"/>
    </location>
</feature>
<proteinExistence type="predicted"/>
<dbReference type="InterPro" id="IPR036249">
    <property type="entry name" value="Thioredoxin-like_sf"/>
</dbReference>
<dbReference type="GeneID" id="82524870"/>
<dbReference type="Gene3D" id="3.40.30.10">
    <property type="entry name" value="Glutaredoxin"/>
    <property type="match status" value="1"/>
</dbReference>
<dbReference type="InterPro" id="IPR011467">
    <property type="entry name" value="DUF1573"/>
</dbReference>
<dbReference type="RefSeq" id="WP_107031029.1">
    <property type="nucleotide sequence ID" value="NZ_CARXIO010000053.1"/>
</dbReference>
<evidence type="ECO:0000313" key="2">
    <source>
        <dbReference type="EMBL" id="PWB04473.1"/>
    </source>
</evidence>
<dbReference type="InterPro" id="IPR013783">
    <property type="entry name" value="Ig-like_fold"/>
</dbReference>
<evidence type="ECO:0000313" key="3">
    <source>
        <dbReference type="Proteomes" id="UP000244905"/>
    </source>
</evidence>
<keyword evidence="1" id="KW-0732">Signal</keyword>
<gene>
    <name evidence="2" type="ORF">C5O23_00715</name>
</gene>
<protein>
    <submittedName>
        <fullName evidence="2">DUF1573 domain-containing protein</fullName>
    </submittedName>
</protein>
<organism evidence="2 3">
    <name type="scientific">Duncaniella muris</name>
    <dbReference type="NCBI Taxonomy" id="2094150"/>
    <lineage>
        <taxon>Bacteria</taxon>
        <taxon>Pseudomonadati</taxon>
        <taxon>Bacteroidota</taxon>
        <taxon>Bacteroidia</taxon>
        <taxon>Bacteroidales</taxon>
        <taxon>Muribaculaceae</taxon>
        <taxon>Duncaniella</taxon>
    </lineage>
</organism>
<comment type="caution">
    <text evidence="2">The sequence shown here is derived from an EMBL/GenBank/DDBJ whole genome shotgun (WGS) entry which is preliminary data.</text>
</comment>
<feature type="signal peptide" evidence="1">
    <location>
        <begin position="1"/>
        <end position="22"/>
    </location>
</feature>
<name>A0A2V1IMU5_9BACT</name>
<dbReference type="EMBL" id="PUEC01000001">
    <property type="protein sequence ID" value="PWB04473.1"/>
    <property type="molecule type" value="Genomic_DNA"/>
</dbReference>
<dbReference type="Pfam" id="PF07610">
    <property type="entry name" value="DUF1573"/>
    <property type="match status" value="1"/>
</dbReference>
<keyword evidence="3" id="KW-1185">Reference proteome</keyword>
<sequence length="290" mass="32666">MKKSVIQIILMFLASITLWSCASETDAYARLVSEWQGREIVFPDVMTDVITGDTIDLSDADFTILTYVDSTGCTGCKMKLPIWKEFFSSLDSIVGERDFNAVIVVNAKYNRELAYLIQRDDYPYQVVNDVNDSLQILNQFPDDIMLRTFLLDRNNHVVAIGNPAYNVGIAELYRAIISGRKTFNKGGTQIITVDDSKKEIGEVRLGEVLTVNYALKNESMDTVFVRDVISSCHCTEAIISDSVIPPNDTLPIQIKFHEDSITGIFRRNVYIYYHGFENPTVLEVSGSVIN</sequence>
<evidence type="ECO:0000256" key="1">
    <source>
        <dbReference type="SAM" id="SignalP"/>
    </source>
</evidence>
<dbReference type="Gene3D" id="2.60.40.10">
    <property type="entry name" value="Immunoglobulins"/>
    <property type="match status" value="1"/>
</dbReference>
<accession>A0A2V1IMU5</accession>
<dbReference type="Proteomes" id="UP000244905">
    <property type="component" value="Unassembled WGS sequence"/>
</dbReference>